<dbReference type="RefSeq" id="WP_114827163.1">
    <property type="nucleotide sequence ID" value="NZ_QQTO01000019.1"/>
</dbReference>
<organism evidence="2 3">
    <name type="scientific">Bosea caraganae</name>
    <dbReference type="NCBI Taxonomy" id="2763117"/>
    <lineage>
        <taxon>Bacteria</taxon>
        <taxon>Pseudomonadati</taxon>
        <taxon>Pseudomonadota</taxon>
        <taxon>Alphaproteobacteria</taxon>
        <taxon>Hyphomicrobiales</taxon>
        <taxon>Boseaceae</taxon>
        <taxon>Bosea</taxon>
    </lineage>
</organism>
<reference evidence="3" key="1">
    <citation type="submission" date="2018-07" db="EMBL/GenBank/DDBJ databases">
        <authorList>
            <person name="Safronova V.I."/>
            <person name="Chirak E.R."/>
            <person name="Sazanova A.L."/>
        </authorList>
    </citation>
    <scope>NUCLEOTIDE SEQUENCE [LARGE SCALE GENOMIC DNA]</scope>
    <source>
        <strain evidence="3">RCAM04685</strain>
    </source>
</reference>
<comment type="caution">
    <text evidence="2">The sequence shown here is derived from an EMBL/GenBank/DDBJ whole genome shotgun (WGS) entry which is preliminary data.</text>
</comment>
<feature type="transmembrane region" description="Helical" evidence="1">
    <location>
        <begin position="328"/>
        <end position="351"/>
    </location>
</feature>
<dbReference type="OrthoDB" id="8584824at2"/>
<feature type="transmembrane region" description="Helical" evidence="1">
    <location>
        <begin position="297"/>
        <end position="316"/>
    </location>
</feature>
<dbReference type="PANTHER" id="PTHR40033">
    <property type="entry name" value="NA(+)-MALATE SYMPORTER"/>
    <property type="match status" value="1"/>
</dbReference>
<dbReference type="PANTHER" id="PTHR40033:SF1">
    <property type="entry name" value="CITRATE-SODIUM SYMPORTER"/>
    <property type="match status" value="1"/>
</dbReference>
<keyword evidence="1" id="KW-1133">Transmembrane helix</keyword>
<evidence type="ECO:0000256" key="1">
    <source>
        <dbReference type="SAM" id="Phobius"/>
    </source>
</evidence>
<dbReference type="AlphaFoldDB" id="A0A370LAS1"/>
<feature type="transmembrane region" description="Helical" evidence="1">
    <location>
        <begin position="363"/>
        <end position="382"/>
    </location>
</feature>
<feature type="transmembrane region" description="Helical" evidence="1">
    <location>
        <begin position="89"/>
        <end position="108"/>
    </location>
</feature>
<feature type="transmembrane region" description="Helical" evidence="1">
    <location>
        <begin position="426"/>
        <end position="447"/>
    </location>
</feature>
<feature type="transmembrane region" description="Helical" evidence="1">
    <location>
        <begin position="394"/>
        <end position="414"/>
    </location>
</feature>
<dbReference type="Proteomes" id="UP000255207">
    <property type="component" value="Unassembled WGS sequence"/>
</dbReference>
<proteinExistence type="predicted"/>
<feature type="transmembrane region" description="Helical" evidence="1">
    <location>
        <begin position="268"/>
        <end position="290"/>
    </location>
</feature>
<feature type="transmembrane region" description="Helical" evidence="1">
    <location>
        <begin position="193"/>
        <end position="215"/>
    </location>
</feature>
<feature type="transmembrane region" description="Helical" evidence="1">
    <location>
        <begin position="159"/>
        <end position="181"/>
    </location>
</feature>
<dbReference type="GO" id="GO:0016020">
    <property type="term" value="C:membrane"/>
    <property type="evidence" value="ECO:0007669"/>
    <property type="project" value="InterPro"/>
</dbReference>
<feature type="transmembrane region" description="Helical" evidence="1">
    <location>
        <begin position="40"/>
        <end position="59"/>
    </location>
</feature>
<keyword evidence="1" id="KW-0472">Membrane</keyword>
<evidence type="ECO:0000313" key="3">
    <source>
        <dbReference type="Proteomes" id="UP000255207"/>
    </source>
</evidence>
<evidence type="ECO:0000313" key="2">
    <source>
        <dbReference type="EMBL" id="RDJ29046.1"/>
    </source>
</evidence>
<dbReference type="InterPro" id="IPR004679">
    <property type="entry name" value="2-OHcarboxylate_transport"/>
</dbReference>
<sequence length="448" mass="45678">MGRCAEAQRGFEVDERAGRTATEEAMMDVSLRRSFARARIGIVPLPLYLALVAALAVAVALPAGGDMACGLLLPVVGGFALAELGSRIPLLRSAGLDTVLVLLVPSWLASTSALPEDGTVALRRLLDATDAVGFFVTVLIAGSVMSIDRASLPAEMARLMALAAFATAAALICGMAAALFLGRPTVETLALTLAPMMAGGLSAGAIPLSVAYAQALGAPQSELLARILPALIAANLLALVLAGGIAFLERRGDRRAGNPPQPPPPQAPAYACGPGRLAAAFAGLIMLHVVASHISRVSGWPGPLIALLLVALLRLGDPAIGRPRQDVIALYRHCLRGLIYPVLFIAGMLFTPWDRLIEGFSSAGLLPVAAAVGGMALAGAAIARPLGLTAADGVVLALTRAAMGGTGTVAILNASHRLRLMPQAQIVTRLGGAITLAVAMAGAGALMR</sequence>
<accession>A0A370LAS1</accession>
<dbReference type="Pfam" id="PF03390">
    <property type="entry name" value="2HCT"/>
    <property type="match status" value="1"/>
</dbReference>
<keyword evidence="1" id="KW-0812">Transmembrane</keyword>
<dbReference type="GO" id="GO:0008514">
    <property type="term" value="F:organic anion transmembrane transporter activity"/>
    <property type="evidence" value="ECO:0007669"/>
    <property type="project" value="InterPro"/>
</dbReference>
<dbReference type="EMBL" id="QQTP01000001">
    <property type="protein sequence ID" value="RDJ29046.1"/>
    <property type="molecule type" value="Genomic_DNA"/>
</dbReference>
<gene>
    <name evidence="2" type="ORF">DWE98_00220</name>
</gene>
<keyword evidence="3" id="KW-1185">Reference proteome</keyword>
<feature type="transmembrane region" description="Helical" evidence="1">
    <location>
        <begin position="227"/>
        <end position="248"/>
    </location>
</feature>
<feature type="transmembrane region" description="Helical" evidence="1">
    <location>
        <begin position="128"/>
        <end position="147"/>
    </location>
</feature>
<name>A0A370LAS1_9HYPH</name>
<protein>
    <submittedName>
        <fullName evidence="2">Uncharacterized protein</fullName>
    </submittedName>
</protein>